<dbReference type="PANTHER" id="PTHR33788">
    <property type="entry name" value="OS07G0114300 PROTEIN"/>
    <property type="match status" value="1"/>
</dbReference>
<evidence type="ECO:0000256" key="1">
    <source>
        <dbReference type="SAM" id="MobiDB-lite"/>
    </source>
</evidence>
<dbReference type="InterPro" id="IPR039713">
    <property type="entry name" value="At2g23090-like"/>
</dbReference>
<dbReference type="InterPro" id="IPR007513">
    <property type="entry name" value="SERF-like_N"/>
</dbReference>
<dbReference type="AlphaFoldDB" id="A0A3D8RKI8"/>
<evidence type="ECO:0000259" key="3">
    <source>
        <dbReference type="Pfam" id="PF12907"/>
    </source>
</evidence>
<gene>
    <name evidence="4" type="ORF">DSM5745_07142</name>
</gene>
<dbReference type="Pfam" id="PF04419">
    <property type="entry name" value="SERF-like_N"/>
    <property type="match status" value="1"/>
</dbReference>
<feature type="compositionally biased region" description="Basic and acidic residues" evidence="1">
    <location>
        <begin position="9"/>
        <end position="20"/>
    </location>
</feature>
<feature type="domain" description="At2g23090-like zinc-binding" evidence="3">
    <location>
        <begin position="36"/>
        <end position="71"/>
    </location>
</feature>
<comment type="caution">
    <text evidence="4">The sequence shown here is derived from an EMBL/GenBank/DDBJ whole genome shotgun (WGS) entry which is preliminary data.</text>
</comment>
<dbReference type="EMBL" id="PVWQ01000008">
    <property type="protein sequence ID" value="RDW74480.1"/>
    <property type="molecule type" value="Genomic_DNA"/>
</dbReference>
<dbReference type="InterPro" id="IPR026939">
    <property type="entry name" value="ZNF706/At2g23090_sf"/>
</dbReference>
<dbReference type="Pfam" id="PF12907">
    <property type="entry name" value="zf-met2"/>
    <property type="match status" value="1"/>
</dbReference>
<dbReference type="InterPro" id="IPR039438">
    <property type="entry name" value="At2g23090-like_Znf"/>
</dbReference>
<feature type="domain" description="Small EDRK-rich factor-like N-terminal" evidence="2">
    <location>
        <begin position="1"/>
        <end position="33"/>
    </location>
</feature>
<feature type="region of interest" description="Disordered" evidence="1">
    <location>
        <begin position="1"/>
        <end position="26"/>
    </location>
</feature>
<dbReference type="SUPFAM" id="SSF118359">
    <property type="entry name" value="Expressed protein At2g23090/F21P24.15"/>
    <property type="match status" value="1"/>
</dbReference>
<dbReference type="OrthoDB" id="370932at2759"/>
<keyword evidence="5" id="KW-1185">Reference proteome</keyword>
<protein>
    <submittedName>
        <fullName evidence="4">Uncharacterized protein</fullName>
    </submittedName>
</protein>
<dbReference type="PANTHER" id="PTHR33788:SF1">
    <property type="entry name" value="ZINC-BINDING PROTEIN"/>
    <property type="match status" value="1"/>
</dbReference>
<dbReference type="Proteomes" id="UP000256690">
    <property type="component" value="Unassembled WGS sequence"/>
</dbReference>
<name>A0A3D8RKI8_9EURO</name>
<evidence type="ECO:0000313" key="5">
    <source>
        <dbReference type="Proteomes" id="UP000256690"/>
    </source>
</evidence>
<dbReference type="RefSeq" id="XP_026602248.1">
    <property type="nucleotide sequence ID" value="XM_026749158.1"/>
</dbReference>
<accession>A0A3D8RKI8</accession>
<evidence type="ECO:0000259" key="2">
    <source>
        <dbReference type="Pfam" id="PF04419"/>
    </source>
</evidence>
<dbReference type="GeneID" id="38117512"/>
<evidence type="ECO:0000313" key="4">
    <source>
        <dbReference type="EMBL" id="RDW74480.1"/>
    </source>
</evidence>
<dbReference type="Gene3D" id="4.10.1050.10">
    <property type="entry name" value="At2g23090-like"/>
    <property type="match status" value="1"/>
</dbReference>
<sequence>MGNGAKAASKRERNAKDTKGAGKSQLKVNEAAKDIQCVVCRATFLKTTRGPALTEHAANKHSKTLQDCFPGFVEAAKK</sequence>
<organism evidence="4 5">
    <name type="scientific">Aspergillus mulundensis</name>
    <dbReference type="NCBI Taxonomy" id="1810919"/>
    <lineage>
        <taxon>Eukaryota</taxon>
        <taxon>Fungi</taxon>
        <taxon>Dikarya</taxon>
        <taxon>Ascomycota</taxon>
        <taxon>Pezizomycotina</taxon>
        <taxon>Eurotiomycetes</taxon>
        <taxon>Eurotiomycetidae</taxon>
        <taxon>Eurotiales</taxon>
        <taxon>Aspergillaceae</taxon>
        <taxon>Aspergillus</taxon>
        <taxon>Aspergillus subgen. Nidulantes</taxon>
    </lineage>
</organism>
<proteinExistence type="predicted"/>
<reference evidence="4 5" key="1">
    <citation type="journal article" date="2018" name="IMA Fungus">
        <title>IMA Genome-F 9: Draft genome sequence of Annulohypoxylon stygium, Aspergillus mulundensis, Berkeleyomyces basicola (syn. Thielaviopsis basicola), Ceratocystis smalleyi, two Cercospora beticola strains, Coleophoma cylindrospora, Fusarium fracticaudum, Phialophora cf. hyalina, and Morchella septimelata.</title>
        <authorList>
            <person name="Wingfield B.D."/>
            <person name="Bills G.F."/>
            <person name="Dong Y."/>
            <person name="Huang W."/>
            <person name="Nel W.J."/>
            <person name="Swalarsk-Parry B.S."/>
            <person name="Vaghefi N."/>
            <person name="Wilken P.M."/>
            <person name="An Z."/>
            <person name="de Beer Z.W."/>
            <person name="De Vos L."/>
            <person name="Chen L."/>
            <person name="Duong T.A."/>
            <person name="Gao Y."/>
            <person name="Hammerbacher A."/>
            <person name="Kikkert J.R."/>
            <person name="Li Y."/>
            <person name="Li H."/>
            <person name="Li K."/>
            <person name="Li Q."/>
            <person name="Liu X."/>
            <person name="Ma X."/>
            <person name="Naidoo K."/>
            <person name="Pethybridge S.J."/>
            <person name="Sun J."/>
            <person name="Steenkamp E.T."/>
            <person name="van der Nest M.A."/>
            <person name="van Wyk S."/>
            <person name="Wingfield M.J."/>
            <person name="Xiong C."/>
            <person name="Yue Q."/>
            <person name="Zhang X."/>
        </authorList>
    </citation>
    <scope>NUCLEOTIDE SEQUENCE [LARGE SCALE GENOMIC DNA]</scope>
    <source>
        <strain evidence="4 5">DSM 5745</strain>
    </source>
</reference>